<organism evidence="2 3">
    <name type="scientific">Stakelama pacifica</name>
    <dbReference type="NCBI Taxonomy" id="517720"/>
    <lineage>
        <taxon>Bacteria</taxon>
        <taxon>Pseudomonadati</taxon>
        <taxon>Pseudomonadota</taxon>
        <taxon>Alphaproteobacteria</taxon>
        <taxon>Sphingomonadales</taxon>
        <taxon>Sphingomonadaceae</taxon>
        <taxon>Stakelama</taxon>
    </lineage>
</organism>
<feature type="signal peptide" evidence="1">
    <location>
        <begin position="1"/>
        <end position="30"/>
    </location>
</feature>
<evidence type="ECO:0000313" key="3">
    <source>
        <dbReference type="Proteomes" id="UP000295493"/>
    </source>
</evidence>
<dbReference type="InterPro" id="IPR007332">
    <property type="entry name" value="DUF411"/>
</dbReference>
<comment type="caution">
    <text evidence="2">The sequence shown here is derived from an EMBL/GenBank/DDBJ whole genome shotgun (WGS) entry which is preliminary data.</text>
</comment>
<keyword evidence="3" id="KW-1185">Reference proteome</keyword>
<dbReference type="AlphaFoldDB" id="A0A4R6FBH2"/>
<sequence>MTNLRKRSLRKTLSIAMLLALAACSGAAQAASYTMLRDPSCGCCEAWATHVREGMNAEIDVRDSADMAAVKDRHGVPGDLRSCHTMIVEGYVIEGHVPAADVARLLSERREGVEGLAVAGMPVGSPGMEMGGRTQPYQVIAFGKAGRTVFSSYN</sequence>
<accession>A0A4R6FBH2</accession>
<proteinExistence type="predicted"/>
<name>A0A4R6FBH2_9SPHN</name>
<protein>
    <recommendedName>
        <fullName evidence="4">Metal-binding protein</fullName>
    </recommendedName>
</protein>
<dbReference type="EMBL" id="SNWD01000017">
    <property type="protein sequence ID" value="TDN78433.1"/>
    <property type="molecule type" value="Genomic_DNA"/>
</dbReference>
<keyword evidence="1" id="KW-0732">Signal</keyword>
<dbReference type="OrthoDB" id="14727at2"/>
<feature type="chain" id="PRO_5020588107" description="Metal-binding protein" evidence="1">
    <location>
        <begin position="31"/>
        <end position="154"/>
    </location>
</feature>
<reference evidence="2 3" key="1">
    <citation type="submission" date="2019-03" db="EMBL/GenBank/DDBJ databases">
        <title>Genomic Encyclopedia of Type Strains, Phase IV (KMG-IV): sequencing the most valuable type-strain genomes for metagenomic binning, comparative biology and taxonomic classification.</title>
        <authorList>
            <person name="Goeker M."/>
        </authorList>
    </citation>
    <scope>NUCLEOTIDE SEQUENCE [LARGE SCALE GENOMIC DNA]</scope>
    <source>
        <strain evidence="2 3">DSM 25059</strain>
    </source>
</reference>
<dbReference type="PROSITE" id="PS51257">
    <property type="entry name" value="PROKAR_LIPOPROTEIN"/>
    <property type="match status" value="1"/>
</dbReference>
<dbReference type="Pfam" id="PF04214">
    <property type="entry name" value="DUF411"/>
    <property type="match status" value="1"/>
</dbReference>
<evidence type="ECO:0008006" key="4">
    <source>
        <dbReference type="Google" id="ProtNLM"/>
    </source>
</evidence>
<evidence type="ECO:0000256" key="1">
    <source>
        <dbReference type="SAM" id="SignalP"/>
    </source>
</evidence>
<dbReference type="Proteomes" id="UP000295493">
    <property type="component" value="Unassembled WGS sequence"/>
</dbReference>
<gene>
    <name evidence="2" type="ORF">EV664_11754</name>
</gene>
<evidence type="ECO:0000313" key="2">
    <source>
        <dbReference type="EMBL" id="TDN78433.1"/>
    </source>
</evidence>